<dbReference type="AlphaFoldDB" id="E3ZNW1"/>
<dbReference type="HOGENOM" id="CLU_056607_6_2_9"/>
<protein>
    <submittedName>
        <fullName evidence="2">Acetyltransferase</fullName>
    </submittedName>
</protein>
<dbReference type="InterPro" id="IPR016181">
    <property type="entry name" value="Acyl_CoA_acyltransferase"/>
</dbReference>
<dbReference type="Proteomes" id="UP000004302">
    <property type="component" value="Chromosome"/>
</dbReference>
<dbReference type="InterPro" id="IPR039143">
    <property type="entry name" value="GNPNAT1-like"/>
</dbReference>
<dbReference type="PANTHER" id="PTHR13355">
    <property type="entry name" value="GLUCOSAMINE 6-PHOSPHATE N-ACETYLTRANSFERASE"/>
    <property type="match status" value="1"/>
</dbReference>
<dbReference type="InterPro" id="IPR000182">
    <property type="entry name" value="GNAT_dom"/>
</dbReference>
<comment type="caution">
    <text evidence="2">The sequence shown here is derived from an EMBL/GenBank/DDBJ whole genome shotgun (WGS) entry which is preliminary data.</text>
</comment>
<dbReference type="Gene3D" id="3.40.630.30">
    <property type="match status" value="1"/>
</dbReference>
<dbReference type="GO" id="GO:0004343">
    <property type="term" value="F:glucosamine 6-phosphate N-acetyltransferase activity"/>
    <property type="evidence" value="ECO:0007669"/>
    <property type="project" value="TreeGrafter"/>
</dbReference>
<accession>E3ZNW1</accession>
<gene>
    <name evidence="2" type="ORF">NT03LS_1139</name>
</gene>
<evidence type="ECO:0000259" key="1">
    <source>
        <dbReference type="PROSITE" id="PS51186"/>
    </source>
</evidence>
<sequence length="155" mass="17661">MHKKGRKKLTVKKVTDEIGKQDALKIRNDVFVTEQNVDPALEWDEFDEMDSVVMFVDYADDGTPLATGRFRVKDGYGKVERICTQKIARGTGSGRRIMEAIEFEAKTRGLTKLKLGAQVTAIPFYEKLGYETCSDIFLDADIEHKEMKKTLTYEV</sequence>
<organism evidence="2">
    <name type="scientific">Listeria seeligeri FSL N1-067</name>
    <dbReference type="NCBI Taxonomy" id="702453"/>
    <lineage>
        <taxon>Bacteria</taxon>
        <taxon>Bacillati</taxon>
        <taxon>Bacillota</taxon>
        <taxon>Bacilli</taxon>
        <taxon>Bacillales</taxon>
        <taxon>Listeriaceae</taxon>
        <taxon>Listeria</taxon>
    </lineage>
</organism>
<dbReference type="PATRIC" id="fig|702453.3.peg.918"/>
<dbReference type="CDD" id="cd04301">
    <property type="entry name" value="NAT_SF"/>
    <property type="match status" value="1"/>
</dbReference>
<dbReference type="SUPFAM" id="SSF55729">
    <property type="entry name" value="Acyl-CoA N-acyltransferases (Nat)"/>
    <property type="match status" value="1"/>
</dbReference>
<feature type="domain" description="N-acetyltransferase" evidence="1">
    <location>
        <begin position="9"/>
        <end position="152"/>
    </location>
</feature>
<keyword evidence="2" id="KW-0808">Transferase</keyword>
<reference evidence="2" key="1">
    <citation type="journal article" date="2010" name="Microbiol. Resour. Announc.">
        <title>Comparative genomics of the bacterial genus Listeria: Genome evolution is characterized by limited gene acquisition and limited gene loss.</title>
        <authorList>
            <person name="den Bakker H.C."/>
            <person name="Cummings C.A."/>
            <person name="Ferreira V."/>
            <person name="Vatta P."/>
            <person name="Orsi R.H."/>
            <person name="Degoricija L."/>
            <person name="Barker M."/>
            <person name="Petrauskene O."/>
            <person name="Furtado M.R."/>
            <person name="Wiedmann M."/>
        </authorList>
    </citation>
    <scope>NUCLEOTIDE SEQUENCE [LARGE SCALE GENOMIC DNA]</scope>
    <source>
        <strain evidence="2">FSL N1-067</strain>
    </source>
</reference>
<name>E3ZNW1_LISSE</name>
<dbReference type="EMBL" id="ADXJ01000483">
    <property type="protein sequence ID" value="EFS00688.1"/>
    <property type="molecule type" value="Genomic_DNA"/>
</dbReference>
<dbReference type="PANTHER" id="PTHR13355:SF11">
    <property type="entry name" value="GLUCOSAMINE 6-PHOSPHATE N-ACETYLTRANSFERASE"/>
    <property type="match status" value="1"/>
</dbReference>
<proteinExistence type="predicted"/>
<dbReference type="PROSITE" id="PS51186">
    <property type="entry name" value="GNAT"/>
    <property type="match status" value="1"/>
</dbReference>
<dbReference type="Pfam" id="PF13673">
    <property type="entry name" value="Acetyltransf_10"/>
    <property type="match status" value="1"/>
</dbReference>
<evidence type="ECO:0000313" key="2">
    <source>
        <dbReference type="EMBL" id="EFS00688.1"/>
    </source>
</evidence>